<accession>A0A0M3JI24</accession>
<evidence type="ECO:0000313" key="3">
    <source>
        <dbReference type="Proteomes" id="UP000267096"/>
    </source>
</evidence>
<gene>
    <name evidence="2" type="ORF">ASIM_LOCUS7067</name>
</gene>
<proteinExistence type="predicted"/>
<dbReference type="AlphaFoldDB" id="A0A0M3JI24"/>
<dbReference type="OrthoDB" id="443981at2759"/>
<dbReference type="EMBL" id="UYRR01016439">
    <property type="protein sequence ID" value="VDK28447.1"/>
    <property type="molecule type" value="Genomic_DNA"/>
</dbReference>
<sequence>MILPECDDDDVGGSAGAENDAADNEQRKRNGTKPAKLYSGYCLRPYPPARGGGNYAVDYTKKANVKLRKGGSFVR</sequence>
<keyword evidence="3" id="KW-1185">Reference proteome</keyword>
<feature type="compositionally biased region" description="Acidic residues" evidence="1">
    <location>
        <begin position="1"/>
        <end position="11"/>
    </location>
</feature>
<reference evidence="2 3" key="2">
    <citation type="submission" date="2018-11" db="EMBL/GenBank/DDBJ databases">
        <authorList>
            <consortium name="Pathogen Informatics"/>
        </authorList>
    </citation>
    <scope>NUCLEOTIDE SEQUENCE [LARGE SCALE GENOMIC DNA]</scope>
</reference>
<dbReference type="WBParaSite" id="ASIM_0000728901-mRNA-1">
    <property type="protein sequence ID" value="ASIM_0000728901-mRNA-1"/>
    <property type="gene ID" value="ASIM_0000728901"/>
</dbReference>
<organism evidence="4">
    <name type="scientific">Anisakis simplex</name>
    <name type="common">Herring worm</name>
    <dbReference type="NCBI Taxonomy" id="6269"/>
    <lineage>
        <taxon>Eukaryota</taxon>
        <taxon>Metazoa</taxon>
        <taxon>Ecdysozoa</taxon>
        <taxon>Nematoda</taxon>
        <taxon>Chromadorea</taxon>
        <taxon>Rhabditida</taxon>
        <taxon>Spirurina</taxon>
        <taxon>Ascaridomorpha</taxon>
        <taxon>Ascaridoidea</taxon>
        <taxon>Anisakidae</taxon>
        <taxon>Anisakis</taxon>
        <taxon>Anisakis simplex complex</taxon>
    </lineage>
</organism>
<evidence type="ECO:0000256" key="1">
    <source>
        <dbReference type="SAM" id="MobiDB-lite"/>
    </source>
</evidence>
<evidence type="ECO:0000313" key="2">
    <source>
        <dbReference type="EMBL" id="VDK28447.1"/>
    </source>
</evidence>
<evidence type="ECO:0000313" key="4">
    <source>
        <dbReference type="WBParaSite" id="ASIM_0000728901-mRNA-1"/>
    </source>
</evidence>
<dbReference type="Proteomes" id="UP000267096">
    <property type="component" value="Unassembled WGS sequence"/>
</dbReference>
<feature type="region of interest" description="Disordered" evidence="1">
    <location>
        <begin position="1"/>
        <end position="36"/>
    </location>
</feature>
<protein>
    <submittedName>
        <fullName evidence="2 4">Uncharacterized protein</fullName>
    </submittedName>
</protein>
<name>A0A0M3JI24_ANISI</name>
<reference evidence="4" key="1">
    <citation type="submission" date="2017-02" db="UniProtKB">
        <authorList>
            <consortium name="WormBaseParasite"/>
        </authorList>
    </citation>
    <scope>IDENTIFICATION</scope>
</reference>